<feature type="transmembrane region" description="Helical" evidence="9">
    <location>
        <begin position="123"/>
        <end position="143"/>
    </location>
</feature>
<dbReference type="RefSeq" id="WP_283175453.1">
    <property type="nucleotide sequence ID" value="NZ_JAPNOA010000059.1"/>
</dbReference>
<name>A0A9X3ITU4_9GAMM</name>
<gene>
    <name evidence="11" type="ORF">OUO13_18895</name>
</gene>
<dbReference type="PANTHER" id="PTHR35011:SF2">
    <property type="entry name" value="2,3-DIKETO-L-GULONATE TRAP TRANSPORTER SMALL PERMEASE PROTEIN YIAM"/>
    <property type="match status" value="1"/>
</dbReference>
<comment type="caution">
    <text evidence="11">The sequence shown here is derived from an EMBL/GenBank/DDBJ whole genome shotgun (WGS) entry which is preliminary data.</text>
</comment>
<keyword evidence="2 9" id="KW-0813">Transport</keyword>
<dbReference type="GO" id="GO:0005886">
    <property type="term" value="C:plasma membrane"/>
    <property type="evidence" value="ECO:0007669"/>
    <property type="project" value="UniProtKB-SubCell"/>
</dbReference>
<feature type="transmembrane region" description="Helical" evidence="9">
    <location>
        <begin position="80"/>
        <end position="103"/>
    </location>
</feature>
<comment type="subcellular location">
    <subcellularLocation>
        <location evidence="1 9">Cell inner membrane</location>
        <topology evidence="1 9">Multi-pass membrane protein</topology>
    </subcellularLocation>
</comment>
<keyword evidence="7 9" id="KW-0472">Membrane</keyword>
<accession>A0A9X3ITU4</accession>
<evidence type="ECO:0000256" key="2">
    <source>
        <dbReference type="ARBA" id="ARBA00022448"/>
    </source>
</evidence>
<dbReference type="EMBL" id="JAPNOA010000059">
    <property type="protein sequence ID" value="MCY0967251.1"/>
    <property type="molecule type" value="Genomic_DNA"/>
</dbReference>
<evidence type="ECO:0000259" key="10">
    <source>
        <dbReference type="Pfam" id="PF04290"/>
    </source>
</evidence>
<keyword evidence="5 9" id="KW-0812">Transmembrane</keyword>
<comment type="function">
    <text evidence="9">Part of the tripartite ATP-independent periplasmic (TRAP) transport system.</text>
</comment>
<evidence type="ECO:0000313" key="12">
    <source>
        <dbReference type="Proteomes" id="UP001150830"/>
    </source>
</evidence>
<protein>
    <recommendedName>
        <fullName evidence="9">TRAP transporter small permease protein</fullName>
    </recommendedName>
</protein>
<dbReference type="GO" id="GO:0015740">
    <property type="term" value="P:C4-dicarboxylate transport"/>
    <property type="evidence" value="ECO:0007669"/>
    <property type="project" value="TreeGrafter"/>
</dbReference>
<keyword evidence="12" id="KW-1185">Reference proteome</keyword>
<evidence type="ECO:0000313" key="11">
    <source>
        <dbReference type="EMBL" id="MCY0967251.1"/>
    </source>
</evidence>
<organism evidence="11 12">
    <name type="scientific">Parathalassolituus penaei</name>
    <dbReference type="NCBI Taxonomy" id="2997323"/>
    <lineage>
        <taxon>Bacteria</taxon>
        <taxon>Pseudomonadati</taxon>
        <taxon>Pseudomonadota</taxon>
        <taxon>Gammaproteobacteria</taxon>
        <taxon>Oceanospirillales</taxon>
        <taxon>Oceanospirillaceae</taxon>
        <taxon>Parathalassolituus</taxon>
    </lineage>
</organism>
<evidence type="ECO:0000256" key="8">
    <source>
        <dbReference type="ARBA" id="ARBA00038436"/>
    </source>
</evidence>
<feature type="transmembrane region" description="Helical" evidence="9">
    <location>
        <begin position="40"/>
        <end position="60"/>
    </location>
</feature>
<dbReference type="InterPro" id="IPR007387">
    <property type="entry name" value="TRAP_DctQ"/>
</dbReference>
<sequence>MIRLIHRIEDGLLVALLLAMVILAGVDILARSLLGGGILWIPPLLRVMVLWLGLMGAVLATRTREHISIDLVNRLAKPAVARWISVLTSAFTAVICGIVAVSATEFVKVAREFGDLAFGDIPAWPLQIIIPLSFGLMALRFAIQTVQAALNQLPEDND</sequence>
<evidence type="ECO:0000256" key="5">
    <source>
        <dbReference type="ARBA" id="ARBA00022692"/>
    </source>
</evidence>
<reference evidence="11" key="1">
    <citation type="submission" date="2022-11" db="EMBL/GenBank/DDBJ databases">
        <title>Parathalassolutuus dongxingensis gen. nov., sp. nov., a novel member of family Oceanospirillaceae isolated from a coastal shrimp pond in Guangxi, China.</title>
        <authorList>
            <person name="Chen H."/>
        </authorList>
    </citation>
    <scope>NUCLEOTIDE SEQUENCE</scope>
    <source>
        <strain evidence="11">G-43</strain>
    </source>
</reference>
<keyword evidence="4 9" id="KW-0997">Cell inner membrane</keyword>
<evidence type="ECO:0000256" key="1">
    <source>
        <dbReference type="ARBA" id="ARBA00004429"/>
    </source>
</evidence>
<dbReference type="GO" id="GO:0022857">
    <property type="term" value="F:transmembrane transporter activity"/>
    <property type="evidence" value="ECO:0007669"/>
    <property type="project" value="UniProtKB-UniRule"/>
</dbReference>
<keyword evidence="6 9" id="KW-1133">Transmembrane helix</keyword>
<comment type="subunit">
    <text evidence="9">The complex comprises the extracytoplasmic solute receptor protein and the two transmembrane proteins.</text>
</comment>
<evidence type="ECO:0000256" key="6">
    <source>
        <dbReference type="ARBA" id="ARBA00022989"/>
    </source>
</evidence>
<evidence type="ECO:0000256" key="9">
    <source>
        <dbReference type="RuleBase" id="RU369079"/>
    </source>
</evidence>
<comment type="similarity">
    <text evidence="8 9">Belongs to the TRAP transporter small permease family.</text>
</comment>
<evidence type="ECO:0000256" key="3">
    <source>
        <dbReference type="ARBA" id="ARBA00022475"/>
    </source>
</evidence>
<evidence type="ECO:0000256" key="7">
    <source>
        <dbReference type="ARBA" id="ARBA00023136"/>
    </source>
</evidence>
<dbReference type="Proteomes" id="UP001150830">
    <property type="component" value="Unassembled WGS sequence"/>
</dbReference>
<dbReference type="InterPro" id="IPR055348">
    <property type="entry name" value="DctQ"/>
</dbReference>
<dbReference type="Pfam" id="PF04290">
    <property type="entry name" value="DctQ"/>
    <property type="match status" value="1"/>
</dbReference>
<dbReference type="PANTHER" id="PTHR35011">
    <property type="entry name" value="2,3-DIKETO-L-GULONATE TRAP TRANSPORTER SMALL PERMEASE PROTEIN YIAM"/>
    <property type="match status" value="1"/>
</dbReference>
<dbReference type="AlphaFoldDB" id="A0A9X3ITU4"/>
<feature type="domain" description="Tripartite ATP-independent periplasmic transporters DctQ component" evidence="10">
    <location>
        <begin position="20"/>
        <end position="149"/>
    </location>
</feature>
<feature type="transmembrane region" description="Helical" evidence="9">
    <location>
        <begin position="12"/>
        <end position="34"/>
    </location>
</feature>
<proteinExistence type="inferred from homology"/>
<keyword evidence="3" id="KW-1003">Cell membrane</keyword>
<evidence type="ECO:0000256" key="4">
    <source>
        <dbReference type="ARBA" id="ARBA00022519"/>
    </source>
</evidence>